<feature type="transmembrane region" description="Helical" evidence="6">
    <location>
        <begin position="106"/>
        <end position="127"/>
    </location>
</feature>
<keyword evidence="4 6" id="KW-1133">Transmembrane helix</keyword>
<feature type="transmembrane region" description="Helical" evidence="6">
    <location>
        <begin position="12"/>
        <end position="31"/>
    </location>
</feature>
<feature type="transmembrane region" description="Helical" evidence="6">
    <location>
        <begin position="229"/>
        <end position="253"/>
    </location>
</feature>
<protein>
    <submittedName>
        <fullName evidence="9">Drug/metabolite exporter YedA</fullName>
    </submittedName>
</protein>
<feature type="domain" description="EamA" evidence="7">
    <location>
        <begin position="166"/>
        <end position="304"/>
    </location>
</feature>
<organism evidence="9 10">
    <name type="scientific">Paenibacillus chitinolyticus</name>
    <dbReference type="NCBI Taxonomy" id="79263"/>
    <lineage>
        <taxon>Bacteria</taxon>
        <taxon>Bacillati</taxon>
        <taxon>Bacillota</taxon>
        <taxon>Bacilli</taxon>
        <taxon>Bacillales</taxon>
        <taxon>Paenibacillaceae</taxon>
        <taxon>Paenibacillus</taxon>
    </lineage>
</organism>
<dbReference type="AlphaFoldDB" id="A0A410WZ87"/>
<dbReference type="GeneID" id="95376743"/>
<name>A0A410WZ87_9BACL</name>
<evidence type="ECO:0000256" key="1">
    <source>
        <dbReference type="ARBA" id="ARBA00004127"/>
    </source>
</evidence>
<evidence type="ECO:0000313" key="8">
    <source>
        <dbReference type="EMBL" id="MCY9596491.1"/>
    </source>
</evidence>
<dbReference type="InterPro" id="IPR037185">
    <property type="entry name" value="EmrE-like"/>
</dbReference>
<dbReference type="OrthoDB" id="67135at2"/>
<feature type="domain" description="EamA" evidence="7">
    <location>
        <begin position="23"/>
        <end position="152"/>
    </location>
</feature>
<evidence type="ECO:0000313" key="9">
    <source>
        <dbReference type="EMBL" id="QAV19501.1"/>
    </source>
</evidence>
<accession>A0A410WZ87</accession>
<evidence type="ECO:0000256" key="6">
    <source>
        <dbReference type="SAM" id="Phobius"/>
    </source>
</evidence>
<dbReference type="PANTHER" id="PTHR32322:SF2">
    <property type="entry name" value="EAMA DOMAIN-CONTAINING PROTEIN"/>
    <property type="match status" value="1"/>
</dbReference>
<dbReference type="GO" id="GO:0016020">
    <property type="term" value="C:membrane"/>
    <property type="evidence" value="ECO:0007669"/>
    <property type="project" value="UniProtKB-SubCell"/>
</dbReference>
<comment type="similarity">
    <text evidence="2">Belongs to the EamA transporter family.</text>
</comment>
<reference evidence="9 10" key="1">
    <citation type="submission" date="2018-01" db="EMBL/GenBank/DDBJ databases">
        <title>The whole genome sequencing and assembly of Paenibacillus chitinolyticus KCCM 41400 strain.</title>
        <authorList>
            <person name="Kim J.-Y."/>
            <person name="Park M.-K."/>
            <person name="Lee Y.-J."/>
            <person name="Yi H."/>
            <person name="Bahn Y.-S."/>
            <person name="Kim J.F."/>
            <person name="Lee D.-W."/>
        </authorList>
    </citation>
    <scope>NUCLEOTIDE SEQUENCE [LARGE SCALE GENOMIC DNA]</scope>
    <source>
        <strain evidence="9 10">KCCM 41400</strain>
    </source>
</reference>
<sequence>MKQPPGTDLTQAGTSKFLGTAAALMSVYLFWGGTYLGMKVAIETIPPFTMGGVRFLSAGLILYVLARLTGEKRPNAEEWKGAGITGALLLLGGNGVVAWAEQRVPSAIASLLVATVPLWMLVFGWMGRSRNKPSTGIVAGLLLGFAGIVILVVHPGSSSGGNLDMLGIVSLLLASVSWSIGSLYSRKANLPESPLLSTALQMIIGGALLLITALVLGEWSGLQPSTITLRSYAALGYLIAFGSIVSYTAYIWLLKHAEPVLVSTYAFVNPVVAVFLGWSLAGEQLSPNSLTAAVFIVAAVVVITLSRKGKGARKPPGRSASVTSRD</sequence>
<dbReference type="InterPro" id="IPR050638">
    <property type="entry name" value="AA-Vitamin_Transporters"/>
</dbReference>
<dbReference type="EMBL" id="JAMDMJ010000013">
    <property type="protein sequence ID" value="MCY9596491.1"/>
    <property type="molecule type" value="Genomic_DNA"/>
</dbReference>
<gene>
    <name evidence="8" type="primary">yedA</name>
    <name evidence="8" type="ORF">M5X16_11980</name>
    <name evidence="9" type="ORF">PC41400_18280</name>
</gene>
<feature type="transmembrane region" description="Helical" evidence="6">
    <location>
        <begin position="196"/>
        <end position="217"/>
    </location>
</feature>
<evidence type="ECO:0000256" key="4">
    <source>
        <dbReference type="ARBA" id="ARBA00022989"/>
    </source>
</evidence>
<evidence type="ECO:0000259" key="7">
    <source>
        <dbReference type="Pfam" id="PF00892"/>
    </source>
</evidence>
<feature type="transmembrane region" description="Helical" evidence="6">
    <location>
        <begin position="51"/>
        <end position="69"/>
    </location>
</feature>
<proteinExistence type="inferred from homology"/>
<feature type="transmembrane region" description="Helical" evidence="6">
    <location>
        <begin position="165"/>
        <end position="184"/>
    </location>
</feature>
<keyword evidence="11" id="KW-1185">Reference proteome</keyword>
<dbReference type="Pfam" id="PF00892">
    <property type="entry name" value="EamA"/>
    <property type="match status" value="2"/>
</dbReference>
<keyword evidence="3 6" id="KW-0812">Transmembrane</keyword>
<feature type="transmembrane region" description="Helical" evidence="6">
    <location>
        <begin position="287"/>
        <end position="305"/>
    </location>
</feature>
<feature type="transmembrane region" description="Helical" evidence="6">
    <location>
        <begin position="81"/>
        <end position="100"/>
    </location>
</feature>
<dbReference type="SUPFAM" id="SSF103481">
    <property type="entry name" value="Multidrug resistance efflux transporter EmrE"/>
    <property type="match status" value="2"/>
</dbReference>
<evidence type="ECO:0000256" key="3">
    <source>
        <dbReference type="ARBA" id="ARBA00022692"/>
    </source>
</evidence>
<comment type="subcellular location">
    <subcellularLocation>
        <location evidence="1">Endomembrane system</location>
        <topology evidence="1">Multi-pass membrane protein</topology>
    </subcellularLocation>
</comment>
<reference evidence="8 11" key="2">
    <citation type="submission" date="2022-05" db="EMBL/GenBank/DDBJ databases">
        <title>Genome Sequencing of Bee-Associated Microbes.</title>
        <authorList>
            <person name="Dunlap C."/>
        </authorList>
    </citation>
    <scope>NUCLEOTIDE SEQUENCE [LARGE SCALE GENOMIC DNA]</scope>
    <source>
        <strain evidence="8 11">NRRL B-23120</strain>
    </source>
</reference>
<evidence type="ECO:0000256" key="5">
    <source>
        <dbReference type="ARBA" id="ARBA00023136"/>
    </source>
</evidence>
<dbReference type="Proteomes" id="UP001527202">
    <property type="component" value="Unassembled WGS sequence"/>
</dbReference>
<evidence type="ECO:0000313" key="10">
    <source>
        <dbReference type="Proteomes" id="UP000288943"/>
    </source>
</evidence>
<dbReference type="EMBL" id="CP026520">
    <property type="protein sequence ID" value="QAV19501.1"/>
    <property type="molecule type" value="Genomic_DNA"/>
</dbReference>
<dbReference type="NCBIfam" id="NF008432">
    <property type="entry name" value="PRK11272.1"/>
    <property type="match status" value="1"/>
</dbReference>
<feature type="transmembrane region" description="Helical" evidence="6">
    <location>
        <begin position="134"/>
        <end position="153"/>
    </location>
</feature>
<dbReference type="KEGG" id="pchi:PC41400_18280"/>
<dbReference type="PANTHER" id="PTHR32322">
    <property type="entry name" value="INNER MEMBRANE TRANSPORTER"/>
    <property type="match status" value="1"/>
</dbReference>
<dbReference type="RefSeq" id="WP_084706510.1">
    <property type="nucleotide sequence ID" value="NZ_CP026520.1"/>
</dbReference>
<dbReference type="InterPro" id="IPR000620">
    <property type="entry name" value="EamA_dom"/>
</dbReference>
<evidence type="ECO:0000313" key="11">
    <source>
        <dbReference type="Proteomes" id="UP001527202"/>
    </source>
</evidence>
<keyword evidence="5 6" id="KW-0472">Membrane</keyword>
<dbReference type="Proteomes" id="UP000288943">
    <property type="component" value="Chromosome"/>
</dbReference>
<feature type="transmembrane region" description="Helical" evidence="6">
    <location>
        <begin position="260"/>
        <end position="281"/>
    </location>
</feature>
<evidence type="ECO:0000256" key="2">
    <source>
        <dbReference type="ARBA" id="ARBA00007362"/>
    </source>
</evidence>